<evidence type="ECO:0008006" key="4">
    <source>
        <dbReference type="Google" id="ProtNLM"/>
    </source>
</evidence>
<feature type="region of interest" description="Disordered" evidence="1">
    <location>
        <begin position="96"/>
        <end position="126"/>
    </location>
</feature>
<dbReference type="InterPro" id="IPR012677">
    <property type="entry name" value="Nucleotide-bd_a/b_plait_sf"/>
</dbReference>
<organism evidence="2 3">
    <name type="scientific">Ophiocordyceps australis</name>
    <dbReference type="NCBI Taxonomy" id="1399860"/>
    <lineage>
        <taxon>Eukaryota</taxon>
        <taxon>Fungi</taxon>
        <taxon>Dikarya</taxon>
        <taxon>Ascomycota</taxon>
        <taxon>Pezizomycotina</taxon>
        <taxon>Sordariomycetes</taxon>
        <taxon>Hypocreomycetidae</taxon>
        <taxon>Hypocreales</taxon>
        <taxon>Ophiocordycipitaceae</taxon>
        <taxon>Ophiocordyceps</taxon>
    </lineage>
</organism>
<feature type="region of interest" description="Disordered" evidence="1">
    <location>
        <begin position="296"/>
        <end position="336"/>
    </location>
</feature>
<feature type="compositionally biased region" description="Polar residues" evidence="1">
    <location>
        <begin position="297"/>
        <end position="322"/>
    </location>
</feature>
<evidence type="ECO:0000256" key="1">
    <source>
        <dbReference type="SAM" id="MobiDB-lite"/>
    </source>
</evidence>
<feature type="compositionally biased region" description="Basic residues" evidence="1">
    <location>
        <begin position="259"/>
        <end position="272"/>
    </location>
</feature>
<dbReference type="Proteomes" id="UP000226192">
    <property type="component" value="Unassembled WGS sequence"/>
</dbReference>
<dbReference type="EMBL" id="NJET01000112">
    <property type="protein sequence ID" value="PHH61200.1"/>
    <property type="molecule type" value="Genomic_DNA"/>
</dbReference>
<proteinExistence type="predicted"/>
<reference evidence="2 3" key="1">
    <citation type="submission" date="2017-06" db="EMBL/GenBank/DDBJ databases">
        <title>Ant-infecting Ophiocordyceps genomes reveal a high diversity of potential behavioral manipulation genes and a possible major role for enterotoxins.</title>
        <authorList>
            <person name="De Bekker C."/>
            <person name="Evans H.C."/>
            <person name="Brachmann A."/>
            <person name="Hughes D.P."/>
        </authorList>
    </citation>
    <scope>NUCLEOTIDE SEQUENCE [LARGE SCALE GENOMIC DNA]</scope>
    <source>
        <strain evidence="2 3">Map64</strain>
    </source>
</reference>
<evidence type="ECO:0000313" key="3">
    <source>
        <dbReference type="Proteomes" id="UP000226192"/>
    </source>
</evidence>
<dbReference type="AlphaFoldDB" id="A0A2C5Y1B8"/>
<comment type="caution">
    <text evidence="2">The sequence shown here is derived from an EMBL/GenBank/DDBJ whole genome shotgun (WGS) entry which is preliminary data.</text>
</comment>
<feature type="compositionally biased region" description="Low complexity" evidence="1">
    <location>
        <begin position="96"/>
        <end position="107"/>
    </location>
</feature>
<sequence>MAPLILHNVPDDECYVGDDGLKRPYAMVFSQHDGHTTGTRSRRSAVESGSFGKSTRRSRSRTGTPGRARENPTLAVADRLFGDWVSSQAAAAAASAATSTARRNSTTGNDELASKDQQQQQQQRPASVPVEMILRGYKSALQQYAAIAHYEALAGVILEDYPRDPPASQRRYKSDLRDSALTRKTRLTDEDRVLVSHAAGGEHWVKVTFASMEAANAALHASPQSILGHLVYAEPFRGLPPVRDEACPDVESLEENTQHRHRQHRSHHHRHQSFGNAPSASNSMPAMVRSRLLDLSPGTSRTSSQTLDSATVSGSQTNTASSATVTDTVDPPAPDTPFCRRIPTARRAHLLPAEQALLPQPSVTQRIISSIPFLRWFSGNMIGSEVPRLETGDFDWARASLYWKIIWWMDTTFGLFGGDVCSNGDKDD</sequence>
<feature type="compositionally biased region" description="Polar residues" evidence="1">
    <location>
        <begin position="274"/>
        <end position="283"/>
    </location>
</feature>
<gene>
    <name evidence="2" type="ORF">CDD81_681</name>
</gene>
<keyword evidence="3" id="KW-1185">Reference proteome</keyword>
<name>A0A2C5Y1B8_9HYPO</name>
<dbReference type="STRING" id="1399860.A0A2C5Y1B8"/>
<dbReference type="Gene3D" id="3.30.70.330">
    <property type="match status" value="1"/>
</dbReference>
<accession>A0A2C5Y1B8</accession>
<feature type="region of interest" description="Disordered" evidence="1">
    <location>
        <begin position="32"/>
        <end position="72"/>
    </location>
</feature>
<dbReference type="OrthoDB" id="8033832at2759"/>
<feature type="region of interest" description="Disordered" evidence="1">
    <location>
        <begin position="253"/>
        <end position="283"/>
    </location>
</feature>
<protein>
    <recommendedName>
        <fullName evidence="4">Nup53p-like protein</fullName>
    </recommendedName>
</protein>
<evidence type="ECO:0000313" key="2">
    <source>
        <dbReference type="EMBL" id="PHH61200.1"/>
    </source>
</evidence>